<dbReference type="HOGENOM" id="CLU_000288_7_17_1"/>
<accession>U9URA8</accession>
<organism evidence="1">
    <name type="scientific">Rhizophagus irregularis (strain DAOM 181602 / DAOM 197198 / MUCL 43194)</name>
    <name type="common">Arbuscular mycorrhizal fungus</name>
    <name type="synonym">Glomus intraradices</name>
    <dbReference type="NCBI Taxonomy" id="747089"/>
    <lineage>
        <taxon>Eukaryota</taxon>
        <taxon>Fungi</taxon>
        <taxon>Fungi incertae sedis</taxon>
        <taxon>Mucoromycota</taxon>
        <taxon>Glomeromycotina</taxon>
        <taxon>Glomeromycetes</taxon>
        <taxon>Glomerales</taxon>
        <taxon>Glomeraceae</taxon>
        <taxon>Rhizophagus</taxon>
    </lineage>
</organism>
<dbReference type="EMBL" id="KI279533">
    <property type="protein sequence ID" value="ESA18101.1"/>
    <property type="molecule type" value="Genomic_DNA"/>
</dbReference>
<dbReference type="Gene3D" id="1.10.10.1010">
    <property type="entry name" value="Intein homing endonuclease, domain IV"/>
    <property type="match status" value="1"/>
</dbReference>
<reference evidence="1" key="1">
    <citation type="submission" date="2013-07" db="EMBL/GenBank/DDBJ databases">
        <title>The genome of an arbuscular mycorrhizal fungus provides insights into the evolution of the oldest plant symbiosis.</title>
        <authorList>
            <consortium name="DOE Joint Genome Institute"/>
            <person name="Tisserant E."/>
            <person name="Malbreil M."/>
            <person name="Kuo A."/>
            <person name="Kohler A."/>
            <person name="Symeonidi A."/>
            <person name="Balestrini R."/>
            <person name="Charron P."/>
            <person name="Duensing N."/>
            <person name="Frei-dit-Frey N."/>
            <person name="Gianinazzi-Pearson V."/>
            <person name="Gilbert B."/>
            <person name="Handa Y."/>
            <person name="Hijri M."/>
            <person name="Kaul R."/>
            <person name="Kawaguchi M."/>
            <person name="Krajinski F."/>
            <person name="Lammers P."/>
            <person name="Lapierre D."/>
            <person name="Masclaux F.G."/>
            <person name="Murat C."/>
            <person name="Morin E."/>
            <person name="Ndikumana S."/>
            <person name="Pagni M."/>
            <person name="Petitpierre D."/>
            <person name="Requena N."/>
            <person name="Rosikiewicz P."/>
            <person name="Riley R."/>
            <person name="Saito K."/>
            <person name="San Clemente H."/>
            <person name="Shapiro H."/>
            <person name="van Tuinen D."/>
            <person name="Becard G."/>
            <person name="Bonfante P."/>
            <person name="Paszkowski U."/>
            <person name="Shachar-Hill Y."/>
            <person name="Young J.P."/>
            <person name="Sanders I.R."/>
            <person name="Henrissat B."/>
            <person name="Rensing S.A."/>
            <person name="Grigoriev I.V."/>
            <person name="Corradi N."/>
            <person name="Roux C."/>
            <person name="Martin F."/>
        </authorList>
    </citation>
    <scope>NUCLEOTIDE SEQUENCE</scope>
    <source>
        <strain evidence="1">DAOM 197198</strain>
    </source>
</reference>
<name>U9URA8_RHIID</name>
<proteinExistence type="predicted"/>
<sequence>MDSFIKSIKKITTLSHVERCKKCNNTCYAIHFQRNFKNWTSSNDNIDKFIQNTQLLAHDNIEEALEWIPYDRLYDIKYIAKDELGEMYRANWIDGNICYWDDKNKNWERGGHNAFIVLKSLSTSNNFISGFINKV</sequence>
<gene>
    <name evidence="1" type="ORF">GLOINDRAFT_21070</name>
</gene>
<evidence type="ECO:0000313" key="1">
    <source>
        <dbReference type="EMBL" id="ESA18101.1"/>
    </source>
</evidence>
<protein>
    <submittedName>
        <fullName evidence="1">Uncharacterized protein</fullName>
    </submittedName>
</protein>
<dbReference type="AlphaFoldDB" id="U9URA8"/>